<gene>
    <name evidence="14" type="ORF">PECUL_23A026689</name>
</gene>
<feature type="active site" description="Proton acceptor" evidence="9">
    <location>
        <position position="249"/>
    </location>
</feature>
<feature type="binding site" evidence="10">
    <location>
        <position position="249"/>
    </location>
    <ligand>
        <name>Mg(2+)</name>
        <dbReference type="ChEBI" id="CHEBI:18420"/>
        <label>1</label>
    </ligand>
</feature>
<keyword evidence="6" id="KW-0378">Hydrolase</keyword>
<keyword evidence="10" id="KW-0464">Manganese</keyword>
<feature type="binding site" evidence="10">
    <location>
        <position position="161"/>
    </location>
    <ligand>
        <name>Mg(2+)</name>
        <dbReference type="ChEBI" id="CHEBI:18420"/>
        <label>1</label>
    </ligand>
</feature>
<dbReference type="PANTHER" id="PTHR22748:SF26">
    <property type="entry name" value="ENDONUCLEASE_EXONUCLEASE_PHOSPHATASE DOMAIN-CONTAINING PROTEIN"/>
    <property type="match status" value="1"/>
</dbReference>
<evidence type="ECO:0000313" key="15">
    <source>
        <dbReference type="Proteomes" id="UP001295444"/>
    </source>
</evidence>
<organism evidence="14 15">
    <name type="scientific">Pelobates cultripes</name>
    <name type="common">Western spadefoot toad</name>
    <dbReference type="NCBI Taxonomy" id="61616"/>
    <lineage>
        <taxon>Eukaryota</taxon>
        <taxon>Metazoa</taxon>
        <taxon>Chordata</taxon>
        <taxon>Craniata</taxon>
        <taxon>Vertebrata</taxon>
        <taxon>Euteleostomi</taxon>
        <taxon>Amphibia</taxon>
        <taxon>Batrachia</taxon>
        <taxon>Anura</taxon>
        <taxon>Pelobatoidea</taxon>
        <taxon>Pelobatidae</taxon>
        <taxon>Pelobates</taxon>
    </lineage>
</organism>
<comment type="catalytic activity">
    <reaction evidence="1">
        <text>Exonucleolytic cleavage in the 3'- to 5'-direction to yield nucleoside 5'-phosphates.</text>
        <dbReference type="EC" id="3.1.11.2"/>
    </reaction>
</comment>
<feature type="site" description="Important for catalytic activity" evidence="11">
    <location>
        <position position="224"/>
    </location>
</feature>
<evidence type="ECO:0000256" key="1">
    <source>
        <dbReference type="ARBA" id="ARBA00000493"/>
    </source>
</evidence>
<evidence type="ECO:0000256" key="5">
    <source>
        <dbReference type="ARBA" id="ARBA00022763"/>
    </source>
</evidence>
<dbReference type="InterPro" id="IPR036691">
    <property type="entry name" value="Endo/exonu/phosph_ase_sf"/>
</dbReference>
<feature type="active site" evidence="9">
    <location>
        <position position="131"/>
    </location>
</feature>
<dbReference type="EC" id="3.1.11.2" evidence="3"/>
<keyword evidence="15" id="KW-1185">Reference proteome</keyword>
<feature type="binding site" evidence="10">
    <location>
        <position position="248"/>
    </location>
    <ligand>
        <name>Mg(2+)</name>
        <dbReference type="ChEBI" id="CHEBI:18420"/>
        <label>1</label>
    </ligand>
</feature>
<dbReference type="Pfam" id="PF03372">
    <property type="entry name" value="Exo_endo_phos"/>
    <property type="match status" value="1"/>
</dbReference>
<evidence type="ECO:0000256" key="3">
    <source>
        <dbReference type="ARBA" id="ARBA00012115"/>
    </source>
</evidence>
<feature type="non-terminal residue" evidence="14">
    <location>
        <position position="407"/>
    </location>
</feature>
<keyword evidence="7 10" id="KW-0460">Magnesium</keyword>
<evidence type="ECO:0000256" key="11">
    <source>
        <dbReference type="PIRSR" id="PIRSR604808-3"/>
    </source>
</evidence>
<dbReference type="Proteomes" id="UP001295444">
    <property type="component" value="Chromosome 02"/>
</dbReference>
<dbReference type="InterPro" id="IPR005135">
    <property type="entry name" value="Endo/exonuclease/phosphatase"/>
</dbReference>
<evidence type="ECO:0000256" key="9">
    <source>
        <dbReference type="PIRSR" id="PIRSR604808-1"/>
    </source>
</evidence>
<sequence>MSDVRGTRVPRGRGDSAFTAAPFRVVTQNCRGLNAPEKRAHLLRELKQQHVSVALLQETHLRVTDTRRLTDRRFPDAFHSTHPTARKAGVAILLANSLHFTQSDMMADGYGKYLFVKGVVAQRTYTFASIYAPNTKQAKFLRATLLKLANFTEGALIMGGDFNAPLDPILDSSTGHSSIPQTAIRTIRRTLRNLRLVDAWRTLHPGDRDYTHYSALHHRHSRIDYLFLQQEGLHGLLDVEIRPTPWSDHSAVSMLMDSPLYRPVQSTWRLNESLLSDIAIQAQLVEHLNNYFTENDTDDVSALTLWEAHKSVLRGLLIRISAEKKREAQQQMASLADQIATLETLHKRTQLESHYRTLLTTRRQLTELIARKHYRTTQRSKAFFYIHANKGGRLLAHMIRNQQATAQ</sequence>
<dbReference type="PANTHER" id="PTHR22748">
    <property type="entry name" value="AP ENDONUCLEASE"/>
    <property type="match status" value="1"/>
</dbReference>
<reference evidence="14" key="1">
    <citation type="submission" date="2022-03" db="EMBL/GenBank/DDBJ databases">
        <authorList>
            <person name="Alioto T."/>
            <person name="Alioto T."/>
            <person name="Gomez Garrido J."/>
        </authorList>
    </citation>
    <scope>NUCLEOTIDE SEQUENCE</scope>
</reference>
<evidence type="ECO:0000256" key="8">
    <source>
        <dbReference type="ARBA" id="ARBA00023204"/>
    </source>
</evidence>
<dbReference type="GO" id="GO:0008311">
    <property type="term" value="F:double-stranded DNA 3'-5' DNA exonuclease activity"/>
    <property type="evidence" value="ECO:0007669"/>
    <property type="project" value="UniProtKB-EC"/>
</dbReference>
<keyword evidence="5" id="KW-0227">DNA damage</keyword>
<evidence type="ECO:0000256" key="6">
    <source>
        <dbReference type="ARBA" id="ARBA00022801"/>
    </source>
</evidence>
<name>A0AAD1REL7_PELCU</name>
<feature type="active site" description="Proton donor/acceptor" evidence="9">
    <location>
        <position position="161"/>
    </location>
</feature>
<evidence type="ECO:0000256" key="12">
    <source>
        <dbReference type="SAM" id="Coils"/>
    </source>
</evidence>
<feature type="binding site" evidence="10">
    <location>
        <position position="58"/>
    </location>
    <ligand>
        <name>Mg(2+)</name>
        <dbReference type="ChEBI" id="CHEBI:18420"/>
        <label>1</label>
    </ligand>
</feature>
<accession>A0AAD1REL7</accession>
<dbReference type="GO" id="GO:0003906">
    <property type="term" value="F:DNA-(apurinic or apyrimidinic site) endonuclease activity"/>
    <property type="evidence" value="ECO:0007669"/>
    <property type="project" value="TreeGrafter"/>
</dbReference>
<keyword evidence="12" id="KW-0175">Coiled coil</keyword>
<dbReference type="GO" id="GO:0005634">
    <property type="term" value="C:nucleus"/>
    <property type="evidence" value="ECO:0007669"/>
    <property type="project" value="TreeGrafter"/>
</dbReference>
<dbReference type="SUPFAM" id="SSF56219">
    <property type="entry name" value="DNase I-like"/>
    <property type="match status" value="1"/>
</dbReference>
<evidence type="ECO:0000256" key="4">
    <source>
        <dbReference type="ARBA" id="ARBA00022723"/>
    </source>
</evidence>
<proteinExistence type="inferred from homology"/>
<dbReference type="GO" id="GO:0046872">
    <property type="term" value="F:metal ion binding"/>
    <property type="evidence" value="ECO:0007669"/>
    <property type="project" value="UniProtKB-KW"/>
</dbReference>
<evidence type="ECO:0000256" key="7">
    <source>
        <dbReference type="ARBA" id="ARBA00022842"/>
    </source>
</evidence>
<feature type="binding site" evidence="10">
    <location>
        <position position="163"/>
    </location>
    <ligand>
        <name>Mg(2+)</name>
        <dbReference type="ChEBI" id="CHEBI:18420"/>
        <label>1</label>
    </ligand>
</feature>
<dbReference type="AlphaFoldDB" id="A0AAD1REL7"/>
<keyword evidence="4 10" id="KW-0479">Metal-binding</keyword>
<feature type="site" description="Transition state stabilizer" evidence="11">
    <location>
        <position position="163"/>
    </location>
</feature>
<evidence type="ECO:0000313" key="14">
    <source>
        <dbReference type="EMBL" id="CAH2250629.1"/>
    </source>
</evidence>
<dbReference type="CDD" id="cd09076">
    <property type="entry name" value="L1-EN"/>
    <property type="match status" value="1"/>
</dbReference>
<feature type="coiled-coil region" evidence="12">
    <location>
        <begin position="318"/>
        <end position="345"/>
    </location>
</feature>
<feature type="domain" description="Endonuclease/exonuclease/phosphatase" evidence="13">
    <location>
        <begin position="27"/>
        <end position="249"/>
    </location>
</feature>
<feature type="binding site" evidence="10">
    <location>
        <position position="29"/>
    </location>
    <ligand>
        <name>Mg(2+)</name>
        <dbReference type="ChEBI" id="CHEBI:18420"/>
        <label>1</label>
    </ligand>
</feature>
<evidence type="ECO:0000259" key="13">
    <source>
        <dbReference type="Pfam" id="PF03372"/>
    </source>
</evidence>
<protein>
    <recommendedName>
        <fullName evidence="3">exodeoxyribonuclease III</fullName>
        <ecNumber evidence="3">3.1.11.2</ecNumber>
    </recommendedName>
</protein>
<keyword evidence="8" id="KW-0234">DNA repair</keyword>
<dbReference type="Gene3D" id="3.60.10.10">
    <property type="entry name" value="Endonuclease/exonuclease/phosphatase"/>
    <property type="match status" value="1"/>
</dbReference>
<comment type="similarity">
    <text evidence="2">Belongs to the DNA repair enzymes AP/ExoA family.</text>
</comment>
<evidence type="ECO:0000256" key="10">
    <source>
        <dbReference type="PIRSR" id="PIRSR604808-2"/>
    </source>
</evidence>
<dbReference type="GO" id="GO:0008081">
    <property type="term" value="F:phosphoric diester hydrolase activity"/>
    <property type="evidence" value="ECO:0007669"/>
    <property type="project" value="TreeGrafter"/>
</dbReference>
<dbReference type="EMBL" id="OW240913">
    <property type="protein sequence ID" value="CAH2250629.1"/>
    <property type="molecule type" value="Genomic_DNA"/>
</dbReference>
<dbReference type="InterPro" id="IPR004808">
    <property type="entry name" value="AP_endonuc_1"/>
</dbReference>
<evidence type="ECO:0000256" key="2">
    <source>
        <dbReference type="ARBA" id="ARBA00007092"/>
    </source>
</evidence>
<comment type="cofactor">
    <cofactor evidence="10">
        <name>Mg(2+)</name>
        <dbReference type="ChEBI" id="CHEBI:18420"/>
    </cofactor>
    <cofactor evidence="10">
        <name>Mn(2+)</name>
        <dbReference type="ChEBI" id="CHEBI:29035"/>
    </cofactor>
    <text evidence="10">Probably binds two magnesium or manganese ions per subunit.</text>
</comment>
<dbReference type="GO" id="GO:0006284">
    <property type="term" value="P:base-excision repair"/>
    <property type="evidence" value="ECO:0007669"/>
    <property type="project" value="TreeGrafter"/>
</dbReference>
<feature type="site" description="Interaction with DNA substrate" evidence="11">
    <location>
        <position position="249"/>
    </location>
</feature>